<organism evidence="2 3">
    <name type="scientific">Ulvibacterium marinum</name>
    <dbReference type="NCBI Taxonomy" id="2419782"/>
    <lineage>
        <taxon>Bacteria</taxon>
        <taxon>Pseudomonadati</taxon>
        <taxon>Bacteroidota</taxon>
        <taxon>Flavobacteriia</taxon>
        <taxon>Flavobacteriales</taxon>
        <taxon>Flavobacteriaceae</taxon>
        <taxon>Ulvibacterium</taxon>
    </lineage>
</organism>
<name>A0A3B0C945_9FLAO</name>
<comment type="caution">
    <text evidence="2">The sequence shown here is derived from an EMBL/GenBank/DDBJ whole genome shotgun (WGS) entry which is preliminary data.</text>
</comment>
<dbReference type="PANTHER" id="PTHR12147">
    <property type="entry name" value="METALLOPEPTIDASE M28 FAMILY MEMBER"/>
    <property type="match status" value="1"/>
</dbReference>
<dbReference type="Proteomes" id="UP000276603">
    <property type="component" value="Unassembled WGS sequence"/>
</dbReference>
<keyword evidence="3" id="KW-1185">Reference proteome</keyword>
<dbReference type="PROSITE" id="PS51257">
    <property type="entry name" value="PROKAR_LIPOPROTEIN"/>
    <property type="match status" value="1"/>
</dbReference>
<accession>A0A3B0C945</accession>
<protein>
    <submittedName>
        <fullName evidence="2">Zn-dependent exopeptidase M28</fullName>
    </submittedName>
</protein>
<dbReference type="PANTHER" id="PTHR12147:SF26">
    <property type="entry name" value="PEPTIDASE M28 DOMAIN-CONTAINING PROTEIN"/>
    <property type="match status" value="1"/>
</dbReference>
<dbReference type="EMBL" id="RBCJ01000002">
    <property type="protein sequence ID" value="RKN81391.1"/>
    <property type="molecule type" value="Genomic_DNA"/>
</dbReference>
<reference evidence="2 3" key="1">
    <citation type="submission" date="2018-10" db="EMBL/GenBank/DDBJ databases">
        <title>Ulvibacterium marinum gen. nov., sp. nov., a novel marine bacterium of the family Flavobacteriaceae, isolated from a culture of the green alga Ulva prolifera.</title>
        <authorList>
            <person name="Zhang Z."/>
        </authorList>
    </citation>
    <scope>NUCLEOTIDE SEQUENCE [LARGE SCALE GENOMIC DNA]</scope>
    <source>
        <strain evidence="2 3">CCMM003</strain>
    </source>
</reference>
<dbReference type="Pfam" id="PF04389">
    <property type="entry name" value="Peptidase_M28"/>
    <property type="match status" value="1"/>
</dbReference>
<dbReference type="SUPFAM" id="SSF53187">
    <property type="entry name" value="Zn-dependent exopeptidases"/>
    <property type="match status" value="1"/>
</dbReference>
<dbReference type="Gene3D" id="3.40.630.10">
    <property type="entry name" value="Zn peptidases"/>
    <property type="match status" value="1"/>
</dbReference>
<dbReference type="GO" id="GO:0008235">
    <property type="term" value="F:metalloexopeptidase activity"/>
    <property type="evidence" value="ECO:0007669"/>
    <property type="project" value="InterPro"/>
</dbReference>
<dbReference type="GO" id="GO:0006508">
    <property type="term" value="P:proteolysis"/>
    <property type="evidence" value="ECO:0007669"/>
    <property type="project" value="InterPro"/>
</dbReference>
<proteinExistence type="predicted"/>
<dbReference type="InterPro" id="IPR045175">
    <property type="entry name" value="M28_fam"/>
</dbReference>
<evidence type="ECO:0000313" key="2">
    <source>
        <dbReference type="EMBL" id="RKN81391.1"/>
    </source>
</evidence>
<dbReference type="OrthoDB" id="9789219at2"/>
<dbReference type="InterPro" id="IPR007484">
    <property type="entry name" value="Peptidase_M28"/>
</dbReference>
<evidence type="ECO:0000259" key="1">
    <source>
        <dbReference type="Pfam" id="PF04389"/>
    </source>
</evidence>
<gene>
    <name evidence="2" type="ORF">D7Z94_10705</name>
</gene>
<feature type="domain" description="Peptidase M28" evidence="1">
    <location>
        <begin position="126"/>
        <end position="313"/>
    </location>
</feature>
<dbReference type="RefSeq" id="WP_120711550.1">
    <property type="nucleotide sequence ID" value="NZ_RBCJ01000002.1"/>
</dbReference>
<evidence type="ECO:0000313" key="3">
    <source>
        <dbReference type="Proteomes" id="UP000276603"/>
    </source>
</evidence>
<dbReference type="AlphaFoldDB" id="A0A3B0C945"/>
<sequence>MTLRILITGLLLCTIFGCKSEKNTPIHQMEMDSKSDALSNKTVPNGILEILQPEQRQLISILTGASKINEDQSLKRRRSEKEKLLARNVLDRMLQNIGLMAQEHPYRVNLPDYNSMSKHNPYTGTNLYAIIPSTVPSNEYIILGAHYDTVEESPGASDNATGCALVYGVSKLISGLENRKKNLIVVFFDQEETGHAGSFAFVNFAKEKAYNIHSVHTADQVGWDKDGDRNIELELPTDYLKSVYGKHAKPFGITVYTTDVTSSDHKEWREAGYNAVGITEEYKHGDTSPHWHEPTDTFETVDFDYLAFVTYLVYKVIEDQITL</sequence>